<keyword evidence="5" id="KW-1185">Reference proteome</keyword>
<name>A0AAV9IWV5_CYACA</name>
<feature type="region of interest" description="Disordered" evidence="1">
    <location>
        <begin position="635"/>
        <end position="679"/>
    </location>
</feature>
<feature type="domain" description="DDHD" evidence="3">
    <location>
        <begin position="187"/>
        <end position="562"/>
    </location>
</feature>
<feature type="region of interest" description="Disordered" evidence="1">
    <location>
        <begin position="289"/>
        <end position="357"/>
    </location>
</feature>
<feature type="region of interest" description="Disordered" evidence="1">
    <location>
        <begin position="588"/>
        <end position="614"/>
    </location>
</feature>
<dbReference type="PANTHER" id="PTHR23509:SF10">
    <property type="entry name" value="LD21067P"/>
    <property type="match status" value="1"/>
</dbReference>
<dbReference type="InterPro" id="IPR004177">
    <property type="entry name" value="DDHD_dom"/>
</dbReference>
<proteinExistence type="predicted"/>
<evidence type="ECO:0000313" key="4">
    <source>
        <dbReference type="EMBL" id="KAK4536810.1"/>
    </source>
</evidence>
<gene>
    <name evidence="4" type="ORF">CDCA_CDCA09G2835</name>
</gene>
<feature type="compositionally biased region" description="Basic and acidic residues" evidence="1">
    <location>
        <begin position="312"/>
        <end position="324"/>
    </location>
</feature>
<reference evidence="4 5" key="1">
    <citation type="submission" date="2022-07" db="EMBL/GenBank/DDBJ databases">
        <title>Genome-wide signatures of adaptation to extreme environments.</title>
        <authorList>
            <person name="Cho C.H."/>
            <person name="Yoon H.S."/>
        </authorList>
    </citation>
    <scope>NUCLEOTIDE SEQUENCE [LARGE SCALE GENOMIC DNA]</scope>
    <source>
        <strain evidence="4 5">DBV 063 E5</strain>
    </source>
</reference>
<dbReference type="Proteomes" id="UP001301350">
    <property type="component" value="Unassembled WGS sequence"/>
</dbReference>
<dbReference type="PANTHER" id="PTHR23509">
    <property type="entry name" value="PA-PL1 PHOSPHOLIPASE FAMILY"/>
    <property type="match status" value="1"/>
</dbReference>
<feature type="transmembrane region" description="Helical" evidence="2">
    <location>
        <begin position="763"/>
        <end position="789"/>
    </location>
</feature>
<keyword evidence="2" id="KW-0812">Transmembrane</keyword>
<dbReference type="InterPro" id="IPR058055">
    <property type="entry name" value="PA-PLA1"/>
</dbReference>
<keyword evidence="2" id="KW-0472">Membrane</keyword>
<sequence>MEADSNAVCTKNVTQTASDVHLVVVVHGVGDQFANNSFVTSLEKCTAALSRLVERQWQHLEQAIPPVHGATVVLPPVAVRWIEWHSKLQYKYGWNHLVERVTPPGIEEVRRVMRETFGDIVLFLSPRWHRLILREVAQELELCYRVFIAELRAAGRQPVVHVSLLCHSLGAIVAFDLLRDPAQRQRLSFTVEHVFCCGSPLGAYLSLIDSGEQLAQEWLVEPCGRGCGRYGCGDAAKATASGTRHLRCDRPRFYNLMHPLDPAAFRVEPWLDGRFAVEESVELPLPRRPRWPARAVPSTLNGAAHATTSSAIDERAEQRSRAAVERQLQPGYSSSDSERRSPRVSSSASDAEPETWPAARLPLRRSLSVSRLTCLERDESTADDPFAAAGIGALMKGSVGVGLSRSASNPDFAVPLQSDVVADGEERGGGHDSNRWEQVHSRLSLVAEHRNERSAQHRRRLREARAKAAALAASRASPAVAAPRATTAEVPELPTAALAGGDTSAAERAPGERCFRRLDYVVHDPQVARSGRVWQFVQCLRSHACYWTNNEVAAFIVNVVCDSVERPVGVFDPSVTPDAGLVPLGMAGEDDTDGTTLLPTPRSDSGTKTAPGAKVALEPTDAYAWAWFTERNGAVSAGATPGHPGSTADAARPSGARHRARASDSTDAGRWSASCGSDASDELGRAARCVVTAELNRAPCYRRAFTPPLPRQPPDRGSPFPALRPDGPGGARVSAGLLVGDSAPKVLRVFSDWLERLVVQGRWVAALMLVMSAVLVLTVPLTAMLVLVLQRLYLVATWTPR</sequence>
<feature type="region of interest" description="Disordered" evidence="1">
    <location>
        <begin position="704"/>
        <end position="726"/>
    </location>
</feature>
<evidence type="ECO:0000256" key="2">
    <source>
        <dbReference type="SAM" id="Phobius"/>
    </source>
</evidence>
<organism evidence="4 5">
    <name type="scientific">Cyanidium caldarium</name>
    <name type="common">Red alga</name>
    <dbReference type="NCBI Taxonomy" id="2771"/>
    <lineage>
        <taxon>Eukaryota</taxon>
        <taxon>Rhodophyta</taxon>
        <taxon>Bangiophyceae</taxon>
        <taxon>Cyanidiales</taxon>
        <taxon>Cyanidiaceae</taxon>
        <taxon>Cyanidium</taxon>
    </lineage>
</organism>
<dbReference type="Pfam" id="PF02862">
    <property type="entry name" value="DDHD"/>
    <property type="match status" value="1"/>
</dbReference>
<dbReference type="GO" id="GO:0005737">
    <property type="term" value="C:cytoplasm"/>
    <property type="evidence" value="ECO:0007669"/>
    <property type="project" value="TreeGrafter"/>
</dbReference>
<evidence type="ECO:0000256" key="1">
    <source>
        <dbReference type="SAM" id="MobiDB-lite"/>
    </source>
</evidence>
<comment type="caution">
    <text evidence="4">The sequence shown here is derived from an EMBL/GenBank/DDBJ whole genome shotgun (WGS) entry which is preliminary data.</text>
</comment>
<evidence type="ECO:0000313" key="5">
    <source>
        <dbReference type="Proteomes" id="UP001301350"/>
    </source>
</evidence>
<keyword evidence="2" id="KW-1133">Transmembrane helix</keyword>
<accession>A0AAV9IWV5</accession>
<dbReference type="GO" id="GO:0046872">
    <property type="term" value="F:metal ion binding"/>
    <property type="evidence" value="ECO:0007669"/>
    <property type="project" value="InterPro"/>
</dbReference>
<protein>
    <recommendedName>
        <fullName evidence="3">DDHD domain-containing protein</fullName>
    </recommendedName>
</protein>
<dbReference type="SMART" id="SM01127">
    <property type="entry name" value="DDHD"/>
    <property type="match status" value="1"/>
</dbReference>
<dbReference type="EMBL" id="JANCYW010000009">
    <property type="protein sequence ID" value="KAK4536810.1"/>
    <property type="molecule type" value="Genomic_DNA"/>
</dbReference>
<evidence type="ECO:0000259" key="3">
    <source>
        <dbReference type="PROSITE" id="PS51043"/>
    </source>
</evidence>
<dbReference type="PROSITE" id="PS51043">
    <property type="entry name" value="DDHD"/>
    <property type="match status" value="1"/>
</dbReference>
<dbReference type="GO" id="GO:0004620">
    <property type="term" value="F:phospholipase activity"/>
    <property type="evidence" value="ECO:0007669"/>
    <property type="project" value="TreeGrafter"/>
</dbReference>
<feature type="compositionally biased region" description="Polar residues" evidence="1">
    <location>
        <begin position="298"/>
        <end position="311"/>
    </location>
</feature>
<dbReference type="AlphaFoldDB" id="A0AAV9IWV5"/>